<dbReference type="EMBL" id="GBBL01002484">
    <property type="protein sequence ID" value="JAC24836.1"/>
    <property type="molecule type" value="mRNA"/>
</dbReference>
<keyword evidence="1" id="KW-0732">Signal</keyword>
<evidence type="ECO:0000313" key="2">
    <source>
        <dbReference type="EMBL" id="JAC24836.1"/>
    </source>
</evidence>
<name>A0A023FSK3_AMBPA</name>
<evidence type="ECO:0000256" key="1">
    <source>
        <dbReference type="SAM" id="SignalP"/>
    </source>
</evidence>
<protein>
    <submittedName>
        <fullName evidence="2">Putative secreted protein</fullName>
    </submittedName>
</protein>
<dbReference type="AlphaFoldDB" id="A0A023FSK3"/>
<organism evidence="2">
    <name type="scientific">Amblyomma parvum</name>
    <name type="common">South American tick</name>
    <dbReference type="NCBI Taxonomy" id="251391"/>
    <lineage>
        <taxon>Eukaryota</taxon>
        <taxon>Metazoa</taxon>
        <taxon>Ecdysozoa</taxon>
        <taxon>Arthropoda</taxon>
        <taxon>Chelicerata</taxon>
        <taxon>Arachnida</taxon>
        <taxon>Acari</taxon>
        <taxon>Parasitiformes</taxon>
        <taxon>Ixodida</taxon>
        <taxon>Ixodoidea</taxon>
        <taxon>Ixodidae</taxon>
        <taxon>Amblyomminae</taxon>
        <taxon>Amblyomma</taxon>
    </lineage>
</organism>
<sequence length="129" mass="14591">MGLCRSIMVTVVALLLGFVRPSVQEDLSTLEESRTPDISEFLATKDGKPTIIFGISLSTNTQYPCKVDVVSDTTETTTVFKRYMPGTSSTFQAPKGSCQDRIYTLWRRENIDGKHKRYLRCLSSQKSQW</sequence>
<accession>A0A023FSK3</accession>
<feature type="signal peptide" evidence="1">
    <location>
        <begin position="1"/>
        <end position="24"/>
    </location>
</feature>
<proteinExistence type="evidence at transcript level"/>
<feature type="chain" id="PRO_5001517430" evidence="1">
    <location>
        <begin position="25"/>
        <end position="129"/>
    </location>
</feature>
<reference evidence="2" key="1">
    <citation type="submission" date="2014-03" db="EMBL/GenBank/DDBJ databases">
        <title>The sialotranscriptome of Amblyomma triste, Amblyomma parvum and Amblyomma cajennense ticks, uncovered by 454-based RNA-seq.</title>
        <authorList>
            <person name="Garcia G.R."/>
            <person name="Gardinassi L.G."/>
            <person name="Ribeiro J.M."/>
            <person name="Anatrielo E."/>
            <person name="Ferreira B.R."/>
            <person name="Moreira H.N."/>
            <person name="Mafra C."/>
            <person name="Olegario M.M."/>
            <person name="Szabo P.J."/>
            <person name="Miranda-Santos I.K."/>
            <person name="Maruyama S.R."/>
        </authorList>
    </citation>
    <scope>NUCLEOTIDE SEQUENCE</scope>
    <source>
        <strain evidence="2">Araguapaz</strain>
        <tissue evidence="2">Salivary glands</tissue>
    </source>
</reference>